<feature type="domain" description="Amine oxidase" evidence="2">
    <location>
        <begin position="42"/>
        <end position="291"/>
    </location>
</feature>
<dbReference type="InterPro" id="IPR036188">
    <property type="entry name" value="FAD/NAD-bd_sf"/>
</dbReference>
<comment type="caution">
    <text evidence="3">The sequence shown here is derived from an EMBL/GenBank/DDBJ whole genome shotgun (WGS) entry which is preliminary data.</text>
</comment>
<protein>
    <submittedName>
        <fullName evidence="3">Flavin-containing superfamily amine oxidase</fullName>
    </submittedName>
</protein>
<gene>
    <name evidence="3" type="ORF">Tdes44962_MAKER09513</name>
</gene>
<name>A0A9W7SSK6_9PEZI</name>
<keyword evidence="1" id="KW-0732">Signal</keyword>
<dbReference type="Pfam" id="PF01593">
    <property type="entry name" value="Amino_oxidase"/>
    <property type="match status" value="1"/>
</dbReference>
<dbReference type="PANTHER" id="PTHR42923">
    <property type="entry name" value="PROTOPORPHYRINOGEN OXIDASE"/>
    <property type="match status" value="1"/>
</dbReference>
<dbReference type="InterPro" id="IPR002937">
    <property type="entry name" value="Amino_oxidase"/>
</dbReference>
<evidence type="ECO:0000313" key="3">
    <source>
        <dbReference type="EMBL" id="KAH9828001.1"/>
    </source>
</evidence>
<dbReference type="EMBL" id="RIBY02001839">
    <property type="protein sequence ID" value="KAH9828001.1"/>
    <property type="molecule type" value="Genomic_DNA"/>
</dbReference>
<dbReference type="Gene3D" id="3.30.70.1990">
    <property type="match status" value="1"/>
</dbReference>
<dbReference type="PROSITE" id="PS51257">
    <property type="entry name" value="PROKAR_LIPOPROTEIN"/>
    <property type="match status" value="1"/>
</dbReference>
<dbReference type="OrthoDB" id="68575at2759"/>
<dbReference type="SUPFAM" id="SSF51905">
    <property type="entry name" value="FAD/NAD(P)-binding domain"/>
    <property type="match status" value="1"/>
</dbReference>
<dbReference type="Gene3D" id="3.50.50.60">
    <property type="entry name" value="FAD/NAD(P)-binding domain"/>
    <property type="match status" value="1"/>
</dbReference>
<feature type="chain" id="PRO_5040769334" evidence="1">
    <location>
        <begin position="20"/>
        <end position="468"/>
    </location>
</feature>
<accession>A0A9W7SSK6</accession>
<keyword evidence="4" id="KW-1185">Reference proteome</keyword>
<proteinExistence type="predicted"/>
<sequence length="468" mass="51388">MRQTLSLLLAAATSCLASGASYSDQYIERDVVVIGGGSSGTYTAIRLQEEKKTVALIEKQGRLGGHVDTYVDPSTGATFDYGVVIFSGALDVVRNYFASFNIPTTKVNEQGSNTSTTIYTNFNEGTKIPANPQSNLSSIATALETYLAQLAKYPYLESGYNLPSPVPSDLLLTWGEFVEKYNLDAVAYLLWQYLQGVGNILDQRALYVLKYAPTTTVMNILQNGFITTARHNNQELYNAAQARLGDDAHVNSHVTKVTRQDDGVEVHVSTPENPNLVIKARKLVITIPPKTENLQPFLDLSGEESSLFGQFNNSYYWDAVLKNTGLPDDVMVSNLNPAAPYGIPASPSLYVNDFSGLPGLRTTWYSSPYYLSDEDVKADILATTEKLVQGLGYTNDNKPEFVGFNAHNPFELTVCPDAIAKGFYTELEGLQGKRNTWWTGATWQGAPDSSMIWNYTEHKVLPGLLASL</sequence>
<reference evidence="3 4" key="1">
    <citation type="journal article" date="2018" name="IMA Fungus">
        <title>IMA Genome-F 10: Nine draft genome sequences of Claviceps purpurea s.lat., including C. arundinis, C. humidiphila, and C. cf. spartinae, pseudomolecules for the pitch canker pathogen Fusarium circinatum, draft genome of Davidsoniella eucalypti, Grosmannia galeiformis, Quambalaria eucalypti, and Teratosphaeria destructans.</title>
        <authorList>
            <person name="Wingfield B.D."/>
            <person name="Liu M."/>
            <person name="Nguyen H.D."/>
            <person name="Lane F.A."/>
            <person name="Morgan S.W."/>
            <person name="De Vos L."/>
            <person name="Wilken P.M."/>
            <person name="Duong T.A."/>
            <person name="Aylward J."/>
            <person name="Coetzee M.P."/>
            <person name="Dadej K."/>
            <person name="De Beer Z.W."/>
            <person name="Findlay W."/>
            <person name="Havenga M."/>
            <person name="Kolarik M."/>
            <person name="Menzies J.G."/>
            <person name="Naidoo K."/>
            <person name="Pochopski O."/>
            <person name="Shoukouhi P."/>
            <person name="Santana Q.C."/>
            <person name="Seifert K.A."/>
            <person name="Soal N."/>
            <person name="Steenkamp E.T."/>
            <person name="Tatham C.T."/>
            <person name="van der Nest M.A."/>
            <person name="Wingfield M.J."/>
        </authorList>
    </citation>
    <scope>NUCLEOTIDE SEQUENCE [LARGE SCALE GENOMIC DNA]</scope>
    <source>
        <strain evidence="3">CMW44962</strain>
    </source>
</reference>
<reference evidence="3 4" key="2">
    <citation type="journal article" date="2021" name="Curr. Genet.">
        <title>Genetic response to nitrogen starvation in the aggressive Eucalyptus foliar pathogen Teratosphaeria destructans.</title>
        <authorList>
            <person name="Havenga M."/>
            <person name="Wingfield B.D."/>
            <person name="Wingfield M.J."/>
            <person name="Dreyer L.L."/>
            <person name="Roets F."/>
            <person name="Aylward J."/>
        </authorList>
    </citation>
    <scope>NUCLEOTIDE SEQUENCE [LARGE SCALE GENOMIC DNA]</scope>
    <source>
        <strain evidence="3">CMW44962</strain>
    </source>
</reference>
<dbReference type="GO" id="GO:0016491">
    <property type="term" value="F:oxidoreductase activity"/>
    <property type="evidence" value="ECO:0007669"/>
    <property type="project" value="InterPro"/>
</dbReference>
<evidence type="ECO:0000256" key="1">
    <source>
        <dbReference type="SAM" id="SignalP"/>
    </source>
</evidence>
<dbReference type="PANTHER" id="PTHR42923:SF26">
    <property type="entry name" value="FMN REDUCTASE LOT6, PUTATIVE (AFU_ORTHOLOGUE AFUA_7G06600)-RELATED"/>
    <property type="match status" value="1"/>
</dbReference>
<organism evidence="3 4">
    <name type="scientific">Teratosphaeria destructans</name>
    <dbReference type="NCBI Taxonomy" id="418781"/>
    <lineage>
        <taxon>Eukaryota</taxon>
        <taxon>Fungi</taxon>
        <taxon>Dikarya</taxon>
        <taxon>Ascomycota</taxon>
        <taxon>Pezizomycotina</taxon>
        <taxon>Dothideomycetes</taxon>
        <taxon>Dothideomycetidae</taxon>
        <taxon>Mycosphaerellales</taxon>
        <taxon>Teratosphaeriaceae</taxon>
        <taxon>Teratosphaeria</taxon>
    </lineage>
</organism>
<dbReference type="InterPro" id="IPR050464">
    <property type="entry name" value="Zeta_carotene_desat/Oxidored"/>
</dbReference>
<feature type="signal peptide" evidence="1">
    <location>
        <begin position="1"/>
        <end position="19"/>
    </location>
</feature>
<evidence type="ECO:0000313" key="4">
    <source>
        <dbReference type="Proteomes" id="UP001138500"/>
    </source>
</evidence>
<dbReference type="Proteomes" id="UP001138500">
    <property type="component" value="Unassembled WGS sequence"/>
</dbReference>
<dbReference type="Gene3D" id="1.10.405.20">
    <property type="match status" value="1"/>
</dbReference>
<dbReference type="AlphaFoldDB" id="A0A9W7SSK6"/>
<evidence type="ECO:0000259" key="2">
    <source>
        <dbReference type="Pfam" id="PF01593"/>
    </source>
</evidence>